<comment type="caution">
    <text evidence="2">The sequence shown here is derived from an EMBL/GenBank/DDBJ whole genome shotgun (WGS) entry which is preliminary data.</text>
</comment>
<dbReference type="Proteomes" id="UP000708208">
    <property type="component" value="Unassembled WGS sequence"/>
</dbReference>
<protein>
    <submittedName>
        <fullName evidence="2">Uncharacterized protein</fullName>
    </submittedName>
</protein>
<gene>
    <name evidence="2" type="ORF">AFUS01_LOCUS45101</name>
</gene>
<proteinExistence type="predicted"/>
<name>A0A8J2LNW4_9HEXA</name>
<feature type="chain" id="PRO_5035301288" evidence="1">
    <location>
        <begin position="20"/>
        <end position="106"/>
    </location>
</feature>
<sequence>MSFVTKILVLVILVTLTNANERVKRGGFTGHGGYGAAGGLAYSSDLLIGSNVGGNLAYDSAQRNFFSLNAGDLGNSFDVGDSANAIAKATRTSAAAGSKFKGGYGK</sequence>
<feature type="signal peptide" evidence="1">
    <location>
        <begin position="1"/>
        <end position="19"/>
    </location>
</feature>
<reference evidence="2" key="1">
    <citation type="submission" date="2021-06" db="EMBL/GenBank/DDBJ databases">
        <authorList>
            <person name="Hodson N. C."/>
            <person name="Mongue J. A."/>
            <person name="Jaron S. K."/>
        </authorList>
    </citation>
    <scope>NUCLEOTIDE SEQUENCE</scope>
</reference>
<evidence type="ECO:0000313" key="3">
    <source>
        <dbReference type="Proteomes" id="UP000708208"/>
    </source>
</evidence>
<keyword evidence="1" id="KW-0732">Signal</keyword>
<evidence type="ECO:0000256" key="1">
    <source>
        <dbReference type="SAM" id="SignalP"/>
    </source>
</evidence>
<keyword evidence="3" id="KW-1185">Reference proteome</keyword>
<accession>A0A8J2LNW4</accession>
<organism evidence="2 3">
    <name type="scientific">Allacma fusca</name>
    <dbReference type="NCBI Taxonomy" id="39272"/>
    <lineage>
        <taxon>Eukaryota</taxon>
        <taxon>Metazoa</taxon>
        <taxon>Ecdysozoa</taxon>
        <taxon>Arthropoda</taxon>
        <taxon>Hexapoda</taxon>
        <taxon>Collembola</taxon>
        <taxon>Symphypleona</taxon>
        <taxon>Sminthuridae</taxon>
        <taxon>Allacma</taxon>
    </lineage>
</organism>
<dbReference type="EMBL" id="CAJVCH010570760">
    <property type="protein sequence ID" value="CAG7835774.1"/>
    <property type="molecule type" value="Genomic_DNA"/>
</dbReference>
<dbReference type="AlphaFoldDB" id="A0A8J2LNW4"/>
<evidence type="ECO:0000313" key="2">
    <source>
        <dbReference type="EMBL" id="CAG7835774.1"/>
    </source>
</evidence>